<evidence type="ECO:0000256" key="1">
    <source>
        <dbReference type="ARBA" id="ARBA00009995"/>
    </source>
</evidence>
<comment type="subcellular location">
    <subcellularLocation>
        <location evidence="5">Membrane</location>
        <topology evidence="5">Single-pass membrane protein</topology>
    </subcellularLocation>
</comment>
<dbReference type="Pfam" id="PF00201">
    <property type="entry name" value="UDPGT"/>
    <property type="match status" value="1"/>
</dbReference>
<evidence type="ECO:0000256" key="5">
    <source>
        <dbReference type="RuleBase" id="RU362059"/>
    </source>
</evidence>
<dbReference type="RefSeq" id="XP_049309939.1">
    <property type="nucleotide sequence ID" value="XM_049453982.1"/>
</dbReference>
<reference evidence="7" key="1">
    <citation type="submission" date="2025-08" db="UniProtKB">
        <authorList>
            <consortium name="RefSeq"/>
        </authorList>
    </citation>
    <scope>IDENTIFICATION</scope>
    <source>
        <tissue evidence="7">Adult</tissue>
    </source>
</reference>
<keyword evidence="6" id="KW-1185">Reference proteome</keyword>
<protein>
    <recommendedName>
        <fullName evidence="5">UDP-glucuronosyltransferase</fullName>
        <ecNumber evidence="5">2.4.1.17</ecNumber>
    </recommendedName>
</protein>
<dbReference type="CDD" id="cd03784">
    <property type="entry name" value="GT1_Gtf-like"/>
    <property type="match status" value="1"/>
</dbReference>
<organism evidence="6 7">
    <name type="scientific">Bactrocera dorsalis</name>
    <name type="common">Oriental fruit fly</name>
    <name type="synonym">Dacus dorsalis</name>
    <dbReference type="NCBI Taxonomy" id="27457"/>
    <lineage>
        <taxon>Eukaryota</taxon>
        <taxon>Metazoa</taxon>
        <taxon>Ecdysozoa</taxon>
        <taxon>Arthropoda</taxon>
        <taxon>Hexapoda</taxon>
        <taxon>Insecta</taxon>
        <taxon>Pterygota</taxon>
        <taxon>Neoptera</taxon>
        <taxon>Endopterygota</taxon>
        <taxon>Diptera</taxon>
        <taxon>Brachycera</taxon>
        <taxon>Muscomorpha</taxon>
        <taxon>Tephritoidea</taxon>
        <taxon>Tephritidae</taxon>
        <taxon>Bactrocera</taxon>
        <taxon>Bactrocera</taxon>
    </lineage>
</organism>
<dbReference type="InterPro" id="IPR002213">
    <property type="entry name" value="UDP_glucos_trans"/>
</dbReference>
<sequence length="524" mass="59503">MRRSCGMAGLTTGHLLLLLGLCCTLVQASYPLKILGLFPHPGISHFHFFHPIMRGLAEKGHDVTVLSHFPDKSPPARYRDLPLTRHETLTNSVDLKFFETQHFYDHFGVFFLLHEWAKDACNLTLRSDALAQVLRQRQHFDVIIMEQFNSDCMAAVAHQLKAPFIGLSSSAMMAWHYDRVGMPMVPSVMPTLFMGQSEDMTFGARLANWFTDHSMRFLYDNFNTPAIDVMVRHKFGHDMPSVGELAKETSMLFVNQHFSLNGVKPLPPSVIDLGGIHIQKAKPMDPELQKFLDNAEHGVVFISWGSMIRADTLPPAKREAIVRAVKRLKQRVIWKWENSTLANKPDNLYVRKWLPQRDILCHPNVKVFLSHGGLMGSSEAAYCGVPVVVTPMYGDQFVNAAALKYRGMGVVLKYGDITENSVLRSIREVLKKQYMDNAKAVSFSYRHRPQSALETAIWWVEYVAKTEGAPLLKAHAVQVSRFVYYSLDIYLFIAAIIFISVVSWSFICSRWCSRRPKAAKQKSN</sequence>
<dbReference type="GeneID" id="125777873"/>
<feature type="chain" id="PRO_5044957481" description="UDP-glucuronosyltransferase" evidence="5">
    <location>
        <begin position="29"/>
        <end position="524"/>
    </location>
</feature>
<dbReference type="PANTHER" id="PTHR48043">
    <property type="entry name" value="EG:EG0003.4 PROTEIN-RELATED"/>
    <property type="match status" value="1"/>
</dbReference>
<feature type="transmembrane region" description="Helical" evidence="5">
    <location>
        <begin position="482"/>
        <end position="507"/>
    </location>
</feature>
<evidence type="ECO:0000256" key="2">
    <source>
        <dbReference type="ARBA" id="ARBA00022676"/>
    </source>
</evidence>
<dbReference type="Proteomes" id="UP001652620">
    <property type="component" value="Chromosome 3"/>
</dbReference>
<dbReference type="SUPFAM" id="SSF53756">
    <property type="entry name" value="UDP-Glycosyltransferase/glycogen phosphorylase"/>
    <property type="match status" value="1"/>
</dbReference>
<evidence type="ECO:0000256" key="4">
    <source>
        <dbReference type="RuleBase" id="RU003718"/>
    </source>
</evidence>
<keyword evidence="5" id="KW-0812">Transmembrane</keyword>
<dbReference type="PROSITE" id="PS00375">
    <property type="entry name" value="UDPGT"/>
    <property type="match status" value="1"/>
</dbReference>
<comment type="similarity">
    <text evidence="1 4">Belongs to the UDP-glycosyltransferase family.</text>
</comment>
<proteinExistence type="inferred from homology"/>
<evidence type="ECO:0000256" key="3">
    <source>
        <dbReference type="ARBA" id="ARBA00022679"/>
    </source>
</evidence>
<comment type="catalytic activity">
    <reaction evidence="5">
        <text>glucuronate acceptor + UDP-alpha-D-glucuronate = acceptor beta-D-glucuronoside + UDP + H(+)</text>
        <dbReference type="Rhea" id="RHEA:21032"/>
        <dbReference type="ChEBI" id="CHEBI:15378"/>
        <dbReference type="ChEBI" id="CHEBI:58052"/>
        <dbReference type="ChEBI" id="CHEBI:58223"/>
        <dbReference type="ChEBI" id="CHEBI:132367"/>
        <dbReference type="ChEBI" id="CHEBI:132368"/>
        <dbReference type="EC" id="2.4.1.17"/>
    </reaction>
</comment>
<keyword evidence="5" id="KW-0732">Signal</keyword>
<dbReference type="InterPro" id="IPR050271">
    <property type="entry name" value="UDP-glycosyltransferase"/>
</dbReference>
<evidence type="ECO:0000313" key="7">
    <source>
        <dbReference type="RefSeq" id="XP_049309939.1"/>
    </source>
</evidence>
<accession>A0ABM3JL31</accession>
<dbReference type="PANTHER" id="PTHR48043:SF114">
    <property type="entry name" value="IP04436P-RELATED"/>
    <property type="match status" value="1"/>
</dbReference>
<keyword evidence="2 4" id="KW-0328">Glycosyltransferase</keyword>
<keyword evidence="3 4" id="KW-0808">Transferase</keyword>
<dbReference type="EC" id="2.4.1.17" evidence="5"/>
<keyword evidence="5" id="KW-1133">Transmembrane helix</keyword>
<keyword evidence="5" id="KW-0472">Membrane</keyword>
<name>A0ABM3JL31_BACDO</name>
<dbReference type="Gene3D" id="3.40.50.2000">
    <property type="entry name" value="Glycogen Phosphorylase B"/>
    <property type="match status" value="2"/>
</dbReference>
<gene>
    <name evidence="7" type="primary">LOC125777873</name>
</gene>
<feature type="signal peptide" evidence="5">
    <location>
        <begin position="1"/>
        <end position="28"/>
    </location>
</feature>
<dbReference type="InterPro" id="IPR035595">
    <property type="entry name" value="UDP_glycos_trans_CS"/>
</dbReference>
<evidence type="ECO:0000313" key="6">
    <source>
        <dbReference type="Proteomes" id="UP001652620"/>
    </source>
</evidence>